<feature type="binding site" evidence="4">
    <location>
        <position position="84"/>
    </location>
    <ligand>
        <name>Mg(2+)</name>
        <dbReference type="ChEBI" id="CHEBI:18420"/>
        <label>1</label>
    </ligand>
</feature>
<dbReference type="AlphaFoldDB" id="A0A8J3MU25"/>
<keyword evidence="3" id="KW-0378">Hydrolase</keyword>
<reference evidence="7" key="1">
    <citation type="submission" date="2020-10" db="EMBL/GenBank/DDBJ databases">
        <title>Taxonomic study of unclassified bacteria belonging to the class Ktedonobacteria.</title>
        <authorList>
            <person name="Yabe S."/>
            <person name="Wang C.M."/>
            <person name="Zheng Y."/>
            <person name="Sakai Y."/>
            <person name="Cavaletti L."/>
            <person name="Monciardini P."/>
            <person name="Donadio S."/>
        </authorList>
    </citation>
    <scope>NUCLEOTIDE SEQUENCE</scope>
    <source>
        <strain evidence="7">SOSP1-1</strain>
    </source>
</reference>
<evidence type="ECO:0000256" key="4">
    <source>
        <dbReference type="PIRSR" id="PIRSR604385-2"/>
    </source>
</evidence>
<dbReference type="GO" id="GO:0019693">
    <property type="term" value="P:ribose phosphate metabolic process"/>
    <property type="evidence" value="ECO:0007669"/>
    <property type="project" value="TreeGrafter"/>
</dbReference>
<dbReference type="Pfam" id="PF00293">
    <property type="entry name" value="NUDIX"/>
    <property type="match status" value="1"/>
</dbReference>
<feature type="domain" description="Nudix hydrolase" evidence="6">
    <location>
        <begin position="44"/>
        <end position="187"/>
    </location>
</feature>
<comment type="cofactor">
    <cofactor evidence="1 4">
        <name>Mg(2+)</name>
        <dbReference type="ChEBI" id="CHEBI:18420"/>
    </cofactor>
</comment>
<dbReference type="InterPro" id="IPR000086">
    <property type="entry name" value="NUDIX_hydrolase_dom"/>
</dbReference>
<gene>
    <name evidence="7" type="ORF">KSX_43610</name>
</gene>
<dbReference type="NCBIfam" id="TIGR00052">
    <property type="entry name" value="nudix-type nucleoside diphosphatase, YffH/AdpP family"/>
    <property type="match status" value="1"/>
</dbReference>
<accession>A0A8J3MU25</accession>
<dbReference type="Gene3D" id="3.90.79.10">
    <property type="entry name" value="Nucleoside Triphosphate Pyrophosphohydrolase"/>
    <property type="match status" value="1"/>
</dbReference>
<dbReference type="GO" id="GO:0005829">
    <property type="term" value="C:cytosol"/>
    <property type="evidence" value="ECO:0007669"/>
    <property type="project" value="TreeGrafter"/>
</dbReference>
<comment type="caution">
    <text evidence="7">The sequence shown here is derived from an EMBL/GenBank/DDBJ whole genome shotgun (WGS) entry which is preliminary data.</text>
</comment>
<keyword evidence="4" id="KW-0460">Magnesium</keyword>
<evidence type="ECO:0000256" key="3">
    <source>
        <dbReference type="ARBA" id="ARBA00022801"/>
    </source>
</evidence>
<dbReference type="PANTHER" id="PTHR11839">
    <property type="entry name" value="UDP/ADP-SUGAR PYROPHOSPHATASE"/>
    <property type="match status" value="1"/>
</dbReference>
<evidence type="ECO:0000313" key="8">
    <source>
        <dbReference type="Proteomes" id="UP000612362"/>
    </source>
</evidence>
<proteinExistence type="predicted"/>
<dbReference type="GO" id="GO:0006753">
    <property type="term" value="P:nucleoside phosphate metabolic process"/>
    <property type="evidence" value="ECO:0007669"/>
    <property type="project" value="TreeGrafter"/>
</dbReference>
<dbReference type="GO" id="GO:0019144">
    <property type="term" value="F:ADP-sugar diphosphatase activity"/>
    <property type="evidence" value="ECO:0007669"/>
    <property type="project" value="TreeGrafter"/>
</dbReference>
<dbReference type="InterPro" id="IPR004385">
    <property type="entry name" value="NDP_pyrophosphatase"/>
</dbReference>
<feature type="binding site" evidence="4">
    <location>
        <position position="153"/>
    </location>
    <ligand>
        <name>Mg(2+)</name>
        <dbReference type="ChEBI" id="CHEBI:18420"/>
        <label>1</label>
    </ligand>
</feature>
<dbReference type="SUPFAM" id="SSF55811">
    <property type="entry name" value="Nudix"/>
    <property type="match status" value="1"/>
</dbReference>
<protein>
    <submittedName>
        <fullName evidence="7">ADP-ribose diphosphatase</fullName>
    </submittedName>
</protein>
<keyword evidence="4" id="KW-0479">Metal-binding</keyword>
<evidence type="ECO:0000256" key="2">
    <source>
        <dbReference type="ARBA" id="ARBA00011738"/>
    </source>
</evidence>
<dbReference type="Proteomes" id="UP000612362">
    <property type="component" value="Unassembled WGS sequence"/>
</dbReference>
<dbReference type="EMBL" id="BNJF01000002">
    <property type="protein sequence ID" value="GHO46198.1"/>
    <property type="molecule type" value="Genomic_DNA"/>
</dbReference>
<evidence type="ECO:0000259" key="6">
    <source>
        <dbReference type="PROSITE" id="PS51462"/>
    </source>
</evidence>
<feature type="short sequence motif" description="Nudix box" evidence="5">
    <location>
        <begin position="85"/>
        <end position="107"/>
    </location>
</feature>
<evidence type="ECO:0000256" key="1">
    <source>
        <dbReference type="ARBA" id="ARBA00001946"/>
    </source>
</evidence>
<dbReference type="GO" id="GO:0046872">
    <property type="term" value="F:metal ion binding"/>
    <property type="evidence" value="ECO:0007669"/>
    <property type="project" value="UniProtKB-KW"/>
</dbReference>
<dbReference type="PROSITE" id="PS51462">
    <property type="entry name" value="NUDIX"/>
    <property type="match status" value="1"/>
</dbReference>
<sequence length="193" mass="22167">MHKVELQSTHTVFNKHNFKIEESALRFEKFNGEMSDTVQRLVFERGDSAAALLLNRDTQKVILIKQFRYPTYQKQPGWLCEVVAGSISEGEQPEESIKREIREEVGYEAQNLTSVATFYTSPGGCSERIWLYYAEVSVADRINNGGGLASEHEDIEQVELSLPELWQTIERGEIMDAKTLIALQWLRLRRGEK</sequence>
<dbReference type="PANTHER" id="PTHR11839:SF18">
    <property type="entry name" value="NUDIX HYDROLASE DOMAIN-CONTAINING PROTEIN"/>
    <property type="match status" value="1"/>
</dbReference>
<feature type="binding site" evidence="4">
    <location>
        <position position="100"/>
    </location>
    <ligand>
        <name>Mg(2+)</name>
        <dbReference type="ChEBI" id="CHEBI:18420"/>
        <label>2</label>
    </ligand>
</feature>
<feature type="binding site" evidence="4">
    <location>
        <position position="104"/>
    </location>
    <ligand>
        <name>Mg(2+)</name>
        <dbReference type="ChEBI" id="CHEBI:18420"/>
        <label>2</label>
    </ligand>
</feature>
<keyword evidence="8" id="KW-1185">Reference proteome</keyword>
<organism evidence="7 8">
    <name type="scientific">Ktedonospora formicarum</name>
    <dbReference type="NCBI Taxonomy" id="2778364"/>
    <lineage>
        <taxon>Bacteria</taxon>
        <taxon>Bacillati</taxon>
        <taxon>Chloroflexota</taxon>
        <taxon>Ktedonobacteria</taxon>
        <taxon>Ktedonobacterales</taxon>
        <taxon>Ktedonobacteraceae</taxon>
        <taxon>Ktedonospora</taxon>
    </lineage>
</organism>
<evidence type="ECO:0000256" key="5">
    <source>
        <dbReference type="PIRSR" id="PIRSR604385-3"/>
    </source>
</evidence>
<dbReference type="RefSeq" id="WP_220195590.1">
    <property type="nucleotide sequence ID" value="NZ_BNJF01000002.1"/>
</dbReference>
<dbReference type="InterPro" id="IPR015797">
    <property type="entry name" value="NUDIX_hydrolase-like_dom_sf"/>
</dbReference>
<dbReference type="CDD" id="cd24157">
    <property type="entry name" value="NUDIX_GDPMK"/>
    <property type="match status" value="1"/>
</dbReference>
<comment type="subunit">
    <text evidence="2">Homodimer.</text>
</comment>
<name>A0A8J3MU25_9CHLR</name>
<evidence type="ECO:0000313" key="7">
    <source>
        <dbReference type="EMBL" id="GHO46198.1"/>
    </source>
</evidence>